<dbReference type="EMBL" id="BSXT01001408">
    <property type="protein sequence ID" value="GMF42190.1"/>
    <property type="molecule type" value="Genomic_DNA"/>
</dbReference>
<dbReference type="Proteomes" id="UP001165121">
    <property type="component" value="Unassembled WGS sequence"/>
</dbReference>
<feature type="region of interest" description="Disordered" evidence="1">
    <location>
        <begin position="25"/>
        <end position="68"/>
    </location>
</feature>
<evidence type="ECO:0000313" key="3">
    <source>
        <dbReference type="Proteomes" id="UP001165121"/>
    </source>
</evidence>
<reference evidence="2" key="1">
    <citation type="submission" date="2023-04" db="EMBL/GenBank/DDBJ databases">
        <title>Phytophthora fragariaefolia NBRC 109709.</title>
        <authorList>
            <person name="Ichikawa N."/>
            <person name="Sato H."/>
            <person name="Tonouchi N."/>
        </authorList>
    </citation>
    <scope>NUCLEOTIDE SEQUENCE</scope>
    <source>
        <strain evidence="2">NBRC 109709</strain>
    </source>
</reference>
<evidence type="ECO:0000313" key="2">
    <source>
        <dbReference type="EMBL" id="GMF42190.1"/>
    </source>
</evidence>
<comment type="caution">
    <text evidence="2">The sequence shown here is derived from an EMBL/GenBank/DDBJ whole genome shotgun (WGS) entry which is preliminary data.</text>
</comment>
<dbReference type="AlphaFoldDB" id="A0A9W6XP17"/>
<organism evidence="2 3">
    <name type="scientific">Phytophthora fragariaefolia</name>
    <dbReference type="NCBI Taxonomy" id="1490495"/>
    <lineage>
        <taxon>Eukaryota</taxon>
        <taxon>Sar</taxon>
        <taxon>Stramenopiles</taxon>
        <taxon>Oomycota</taxon>
        <taxon>Peronosporomycetes</taxon>
        <taxon>Peronosporales</taxon>
        <taxon>Peronosporaceae</taxon>
        <taxon>Phytophthora</taxon>
    </lineage>
</organism>
<feature type="compositionally biased region" description="Basic residues" evidence="1">
    <location>
        <begin position="35"/>
        <end position="44"/>
    </location>
</feature>
<proteinExistence type="predicted"/>
<keyword evidence="3" id="KW-1185">Reference proteome</keyword>
<protein>
    <submittedName>
        <fullName evidence="2">Unnamed protein product</fullName>
    </submittedName>
</protein>
<sequence>MVDSIWDLQKALRFSSRQIEAVASLSPNSHPVSRTPRRPRRRTSPRPADSDATTFGRHHPVQTTPRPVVSKALRDQIIDRINRVHDPFIGSSMSQDNDEYDEMNVEERARCLPMTPPVRLPMSKTEPVPPMSHRCVASTISTPVRVDLDDQHAHSAERDEDAAQEVCERLRPVADHLIKIMP</sequence>
<name>A0A9W6XP17_9STRA</name>
<gene>
    <name evidence="2" type="ORF">Pfra01_001369800</name>
</gene>
<accession>A0A9W6XP17</accession>
<dbReference type="OrthoDB" id="10475977at2759"/>
<evidence type="ECO:0000256" key="1">
    <source>
        <dbReference type="SAM" id="MobiDB-lite"/>
    </source>
</evidence>